<protein>
    <submittedName>
        <fullName evidence="3">Glycosyltransferases, probably involved in cell wall biogenesis</fullName>
    </submittedName>
</protein>
<dbReference type="InterPro" id="IPR029044">
    <property type="entry name" value="Nucleotide-diphossugar_trans"/>
</dbReference>
<evidence type="ECO:0000313" key="4">
    <source>
        <dbReference type="Proteomes" id="UP000190285"/>
    </source>
</evidence>
<proteinExistence type="predicted"/>
<dbReference type="PANTHER" id="PTHR43685:SF2">
    <property type="entry name" value="GLYCOSYLTRANSFERASE 2-LIKE DOMAIN-CONTAINING PROTEIN"/>
    <property type="match status" value="1"/>
</dbReference>
<dbReference type="InterPro" id="IPR001173">
    <property type="entry name" value="Glyco_trans_2-like"/>
</dbReference>
<reference evidence="4" key="1">
    <citation type="submission" date="2017-02" db="EMBL/GenBank/DDBJ databases">
        <authorList>
            <person name="Varghese N."/>
            <person name="Submissions S."/>
        </authorList>
    </citation>
    <scope>NUCLEOTIDE SEQUENCE [LARGE SCALE GENOMIC DNA]</scope>
    <source>
        <strain evidence="4">M1</strain>
    </source>
</reference>
<dbReference type="RefSeq" id="WP_079491830.1">
    <property type="nucleotide sequence ID" value="NZ_FUZT01000005.1"/>
</dbReference>
<organism evidence="3 4">
    <name type="scientific">Maledivibacter halophilus</name>
    <dbReference type="NCBI Taxonomy" id="36842"/>
    <lineage>
        <taxon>Bacteria</taxon>
        <taxon>Bacillati</taxon>
        <taxon>Bacillota</taxon>
        <taxon>Clostridia</taxon>
        <taxon>Peptostreptococcales</taxon>
        <taxon>Caminicellaceae</taxon>
        <taxon>Maledivibacter</taxon>
    </lineage>
</organism>
<evidence type="ECO:0000259" key="2">
    <source>
        <dbReference type="Pfam" id="PF00535"/>
    </source>
</evidence>
<name>A0A1T5L1V8_9FIRM</name>
<dbReference type="GO" id="GO:0016740">
    <property type="term" value="F:transferase activity"/>
    <property type="evidence" value="ECO:0007669"/>
    <property type="project" value="UniProtKB-KW"/>
</dbReference>
<dbReference type="SUPFAM" id="SSF53448">
    <property type="entry name" value="Nucleotide-diphospho-sugar transferases"/>
    <property type="match status" value="1"/>
</dbReference>
<keyword evidence="1" id="KW-0175">Coiled coil</keyword>
<keyword evidence="3" id="KW-0808">Transferase</keyword>
<dbReference type="Gene3D" id="3.90.550.10">
    <property type="entry name" value="Spore Coat Polysaccharide Biosynthesis Protein SpsA, Chain A"/>
    <property type="match status" value="1"/>
</dbReference>
<dbReference type="AlphaFoldDB" id="A0A1T5L1V8"/>
<feature type="domain" description="Glycosyltransferase 2-like" evidence="2">
    <location>
        <begin position="34"/>
        <end position="188"/>
    </location>
</feature>
<dbReference type="Proteomes" id="UP000190285">
    <property type="component" value="Unassembled WGS sequence"/>
</dbReference>
<sequence length="263" mass="31046">MNRNNYINNSNYYLEFGPSSSENKSSEIDRGVSVITITCRPNNINYIFENYISQSFENKELIILLNNNEMDIEKYKENASKYKNIKILKLDESYTLGQCKNYAIESSTKDYIAFFDDDDYYAPNFLKQSLETFDKVNADIVGKASFYIYFEESKTLGIFHHNYINQENRYVTHVADPSMIFKRKILEVIGKYPETQVNPDAIFQGNCLNYGYRIYSTDRYNFVLNRHPKPKLNHTWQVEEDDLLKSCDIIKKNITEYQKYVDS</sequence>
<dbReference type="Pfam" id="PF00535">
    <property type="entry name" value="Glycos_transf_2"/>
    <property type="match status" value="1"/>
</dbReference>
<evidence type="ECO:0000256" key="1">
    <source>
        <dbReference type="SAM" id="Coils"/>
    </source>
</evidence>
<dbReference type="CDD" id="cd00761">
    <property type="entry name" value="Glyco_tranf_GTA_type"/>
    <property type="match status" value="1"/>
</dbReference>
<dbReference type="InterPro" id="IPR050834">
    <property type="entry name" value="Glycosyltransf_2"/>
</dbReference>
<accession>A0A1T5L1V8</accession>
<dbReference type="EMBL" id="FUZT01000005">
    <property type="protein sequence ID" value="SKC69944.1"/>
    <property type="molecule type" value="Genomic_DNA"/>
</dbReference>
<feature type="coiled-coil region" evidence="1">
    <location>
        <begin position="58"/>
        <end position="85"/>
    </location>
</feature>
<dbReference type="PANTHER" id="PTHR43685">
    <property type="entry name" value="GLYCOSYLTRANSFERASE"/>
    <property type="match status" value="1"/>
</dbReference>
<dbReference type="STRING" id="36842.SAMN02194393_02345"/>
<keyword evidence="4" id="KW-1185">Reference proteome</keyword>
<dbReference type="OrthoDB" id="6713581at2"/>
<gene>
    <name evidence="3" type="ORF">SAMN02194393_02345</name>
</gene>
<evidence type="ECO:0000313" key="3">
    <source>
        <dbReference type="EMBL" id="SKC69944.1"/>
    </source>
</evidence>